<keyword evidence="2" id="KW-1185">Reference proteome</keyword>
<dbReference type="EMBL" id="JAINZM010000023">
    <property type="protein sequence ID" value="MCW6057860.1"/>
    <property type="molecule type" value="Genomic_DNA"/>
</dbReference>
<sequence length="77" mass="8475">MKLSSGLLAERMCDSGAAQRSIRPEVVQMMSPHARKMFAEYCLAKKFLASSEGTELIGASCPDRLEALRQAAMRLID</sequence>
<organism evidence="1 2">
    <name type="scientific">Pseudomonas fragariae</name>
    <name type="common">ex Marin et al. 2024</name>
    <dbReference type="NCBI Taxonomy" id="3080056"/>
    <lineage>
        <taxon>Bacteria</taxon>
        <taxon>Pseudomonadati</taxon>
        <taxon>Pseudomonadota</taxon>
        <taxon>Gammaproteobacteria</taxon>
        <taxon>Pseudomonadales</taxon>
        <taxon>Pseudomonadaceae</taxon>
        <taxon>Pseudomonas</taxon>
    </lineage>
</organism>
<accession>A0ABT3LN25</accession>
<dbReference type="Proteomes" id="UP001142690">
    <property type="component" value="Unassembled WGS sequence"/>
</dbReference>
<gene>
    <name evidence="1" type="ORF">K7K06_19580</name>
</gene>
<evidence type="ECO:0000313" key="2">
    <source>
        <dbReference type="Proteomes" id="UP001142690"/>
    </source>
</evidence>
<name>A0ABT3LN25_9PSED</name>
<comment type="caution">
    <text evidence="1">The sequence shown here is derived from an EMBL/GenBank/DDBJ whole genome shotgun (WGS) entry which is preliminary data.</text>
</comment>
<evidence type="ECO:0000313" key="1">
    <source>
        <dbReference type="EMBL" id="MCW6057860.1"/>
    </source>
</evidence>
<reference evidence="1" key="1">
    <citation type="submission" date="2021-08" db="EMBL/GenBank/DDBJ databases">
        <title>Characterization of Pseudomonas fragariae.</title>
        <authorList>
            <person name="Carvalho R."/>
            <person name="Marin M."/>
        </authorList>
    </citation>
    <scope>NUCLEOTIDE SEQUENCE</scope>
    <source>
        <strain evidence="1">17</strain>
    </source>
</reference>
<protein>
    <submittedName>
        <fullName evidence="1">Uncharacterized protein</fullName>
    </submittedName>
</protein>
<proteinExistence type="predicted"/>